<evidence type="ECO:0000256" key="2">
    <source>
        <dbReference type="ARBA" id="ARBA00022801"/>
    </source>
</evidence>
<dbReference type="Pfam" id="PF00929">
    <property type="entry name" value="RNase_T"/>
    <property type="match status" value="1"/>
</dbReference>
<dbReference type="PANTHER" id="PTHR30231:SF41">
    <property type="entry name" value="DNA POLYMERASE III SUBUNIT EPSILON"/>
    <property type="match status" value="1"/>
</dbReference>
<dbReference type="SMART" id="SM00479">
    <property type="entry name" value="EXOIII"/>
    <property type="match status" value="1"/>
</dbReference>
<proteinExistence type="predicted"/>
<reference evidence="5 6" key="1">
    <citation type="journal article" date="2005" name="Int. J. Syst. Evol. Microbiol.">
        <title>Bacillus cibi sp. nov., isolated from jeotgal, a traditional Korean fermented seafood.</title>
        <authorList>
            <person name="Yoon J.H."/>
            <person name="Lee C.H."/>
            <person name="Oh T.K."/>
        </authorList>
    </citation>
    <scope>NUCLEOTIDE SEQUENCE [LARGE SCALE GENOMIC DNA]</scope>
    <source>
        <strain evidence="5 6">DSM 16189</strain>
    </source>
</reference>
<dbReference type="FunFam" id="3.30.420.10:FF:000045">
    <property type="entry name" value="3'-5' exonuclease DinG"/>
    <property type="match status" value="1"/>
</dbReference>
<feature type="domain" description="Exonuclease" evidence="4">
    <location>
        <begin position="58"/>
        <end position="227"/>
    </location>
</feature>
<evidence type="ECO:0000313" key="5">
    <source>
        <dbReference type="EMBL" id="KEZ52031.1"/>
    </source>
</evidence>
<keyword evidence="6" id="KW-1185">Reference proteome</keyword>
<dbReference type="InterPro" id="IPR036397">
    <property type="entry name" value="RNaseH_sf"/>
</dbReference>
<dbReference type="InterPro" id="IPR006054">
    <property type="entry name" value="DnaQ"/>
</dbReference>
<protein>
    <submittedName>
        <fullName evidence="5">Exonuclease</fullName>
    </submittedName>
</protein>
<dbReference type="InterPro" id="IPR012337">
    <property type="entry name" value="RNaseH-like_sf"/>
</dbReference>
<evidence type="ECO:0000256" key="1">
    <source>
        <dbReference type="ARBA" id="ARBA00022722"/>
    </source>
</evidence>
<dbReference type="GO" id="GO:0005829">
    <property type="term" value="C:cytosol"/>
    <property type="evidence" value="ECO:0007669"/>
    <property type="project" value="TreeGrafter"/>
</dbReference>
<dbReference type="PANTHER" id="PTHR30231">
    <property type="entry name" value="DNA POLYMERASE III SUBUNIT EPSILON"/>
    <property type="match status" value="1"/>
</dbReference>
<dbReference type="Gene3D" id="3.30.420.10">
    <property type="entry name" value="Ribonuclease H-like superfamily/Ribonuclease H"/>
    <property type="match status" value="1"/>
</dbReference>
<dbReference type="STRING" id="246786.GS18_0213140"/>
<keyword evidence="2" id="KW-0378">Hydrolase</keyword>
<dbReference type="GO" id="GO:0045004">
    <property type="term" value="P:DNA replication proofreading"/>
    <property type="evidence" value="ECO:0007669"/>
    <property type="project" value="TreeGrafter"/>
</dbReference>
<dbReference type="CDD" id="cd06127">
    <property type="entry name" value="DEDDh"/>
    <property type="match status" value="1"/>
</dbReference>
<dbReference type="RefSeq" id="WP_029566893.1">
    <property type="nucleotide sequence ID" value="NZ_JNVC02000005.1"/>
</dbReference>
<keyword evidence="3 5" id="KW-0269">Exonuclease</keyword>
<organism evidence="5 6">
    <name type="scientific">Metabacillus indicus</name>
    <name type="common">Bacillus indicus</name>
    <dbReference type="NCBI Taxonomy" id="246786"/>
    <lineage>
        <taxon>Bacteria</taxon>
        <taxon>Bacillati</taxon>
        <taxon>Bacillota</taxon>
        <taxon>Bacilli</taxon>
        <taxon>Bacillales</taxon>
        <taxon>Bacillaceae</taxon>
        <taxon>Metabacillus</taxon>
    </lineage>
</organism>
<dbReference type="Proteomes" id="UP000028549">
    <property type="component" value="Unassembled WGS sequence"/>
</dbReference>
<dbReference type="SUPFAM" id="SSF53098">
    <property type="entry name" value="Ribonuclease H-like"/>
    <property type="match status" value="1"/>
</dbReference>
<evidence type="ECO:0000259" key="4">
    <source>
        <dbReference type="SMART" id="SM00479"/>
    </source>
</evidence>
<gene>
    <name evidence="5" type="ORF">GS18_0213140</name>
</gene>
<sequence>MKSNPFIHFIREVHGKFQTSVFGTAQGGQNSQQIAFLRQLQREMKAEEVMSVPLEEFSAVVFDIETTGFFPEQGNEIISIGAVKVKGGEMLEDERFYTLVRHENGLPDEISTLTGITEAELERAPALEEALIQFFKFVKGDTLVAHHSAHEKKFMQHASWKHFRAPFKHRIVDTSFLQRIAEPHTDFVRLEDLCEHRSIPVTDRHHALGDAVMTAKLWCGYIEDVKKEGCRNLRDIYERIAAG</sequence>
<evidence type="ECO:0000256" key="3">
    <source>
        <dbReference type="ARBA" id="ARBA00022839"/>
    </source>
</evidence>
<comment type="caution">
    <text evidence="5">The sequence shown here is derived from an EMBL/GenBank/DDBJ whole genome shotgun (WGS) entry which is preliminary data.</text>
</comment>
<dbReference type="NCBIfam" id="TIGR00573">
    <property type="entry name" value="dnaq"/>
    <property type="match status" value="1"/>
</dbReference>
<dbReference type="InterPro" id="IPR013520">
    <property type="entry name" value="Ribonucl_H"/>
</dbReference>
<dbReference type="GO" id="GO:0003677">
    <property type="term" value="F:DNA binding"/>
    <property type="evidence" value="ECO:0007669"/>
    <property type="project" value="InterPro"/>
</dbReference>
<dbReference type="GO" id="GO:0008408">
    <property type="term" value="F:3'-5' exonuclease activity"/>
    <property type="evidence" value="ECO:0007669"/>
    <property type="project" value="TreeGrafter"/>
</dbReference>
<dbReference type="GO" id="GO:0003887">
    <property type="term" value="F:DNA-directed DNA polymerase activity"/>
    <property type="evidence" value="ECO:0007669"/>
    <property type="project" value="InterPro"/>
</dbReference>
<keyword evidence="1" id="KW-0540">Nuclease</keyword>
<dbReference type="AlphaFoldDB" id="A0A084GXG9"/>
<name>A0A084GXG9_METID</name>
<dbReference type="EMBL" id="JNVC02000005">
    <property type="protein sequence ID" value="KEZ52031.1"/>
    <property type="molecule type" value="Genomic_DNA"/>
</dbReference>
<dbReference type="NCBIfam" id="NF005836">
    <property type="entry name" value="PRK07740.1"/>
    <property type="match status" value="1"/>
</dbReference>
<accession>A0A084GXG9</accession>
<dbReference type="OrthoDB" id="9804290at2"/>
<evidence type="ECO:0000313" key="6">
    <source>
        <dbReference type="Proteomes" id="UP000028549"/>
    </source>
</evidence>